<dbReference type="Pfam" id="PF26233">
    <property type="entry name" value="NicX"/>
    <property type="match status" value="1"/>
</dbReference>
<comment type="caution">
    <text evidence="2">The sequence shown here is derived from an EMBL/GenBank/DDBJ whole genome shotgun (WGS) entry which is preliminary data.</text>
</comment>
<dbReference type="GO" id="GO:0004177">
    <property type="term" value="F:aminopeptidase activity"/>
    <property type="evidence" value="ECO:0007669"/>
    <property type="project" value="UniProtKB-KW"/>
</dbReference>
<dbReference type="GeneID" id="95761864"/>
<organism evidence="2 4">
    <name type="scientific">Xanthobacter flavus</name>
    <dbReference type="NCBI Taxonomy" id="281"/>
    <lineage>
        <taxon>Bacteria</taxon>
        <taxon>Pseudomonadati</taxon>
        <taxon>Pseudomonadota</taxon>
        <taxon>Alphaproteobacteria</taxon>
        <taxon>Hyphomicrobiales</taxon>
        <taxon>Xanthobacteraceae</taxon>
        <taxon>Xanthobacter</taxon>
    </lineage>
</organism>
<reference evidence="2" key="1">
    <citation type="submission" date="2022-12" db="EMBL/GenBank/DDBJ databases">
        <title>Reference genome sequencing for broad-spectrum identification of bacterial and archaeal isolates by mass spectrometry.</title>
        <authorList>
            <person name="Sekiguchi Y."/>
            <person name="Tourlousse D.M."/>
        </authorList>
    </citation>
    <scope>NUCLEOTIDE SEQUENCE</scope>
    <source>
        <strain evidence="2">301</strain>
    </source>
</reference>
<gene>
    <name evidence="3" type="ORF">GGQ86_001585</name>
    <name evidence="2" type="ORF">XFLAVUS301_10710</name>
</gene>
<evidence type="ECO:0000313" key="2">
    <source>
        <dbReference type="EMBL" id="GLI21397.1"/>
    </source>
</evidence>
<dbReference type="EMBL" id="JAVDPY010000002">
    <property type="protein sequence ID" value="MDR6333121.1"/>
    <property type="molecule type" value="Genomic_DNA"/>
</dbReference>
<accession>A0A9W6CLK7</accession>
<evidence type="ECO:0000313" key="5">
    <source>
        <dbReference type="Proteomes" id="UP001245370"/>
    </source>
</evidence>
<dbReference type="InterPro" id="IPR058739">
    <property type="entry name" value="NicX"/>
</dbReference>
<keyword evidence="3" id="KW-0378">Hydrolase</keyword>
<evidence type="ECO:0000256" key="1">
    <source>
        <dbReference type="ARBA" id="ARBA00022723"/>
    </source>
</evidence>
<name>A0A9W6CLK7_XANFL</name>
<dbReference type="SUPFAM" id="SSF144052">
    <property type="entry name" value="Thermophilic metalloprotease-like"/>
    <property type="match status" value="1"/>
</dbReference>
<keyword evidence="1" id="KW-0479">Metal-binding</keyword>
<reference evidence="3 5" key="2">
    <citation type="submission" date="2023-07" db="EMBL/GenBank/DDBJ databases">
        <title>Genomic Encyclopedia of Type Strains, Phase IV (KMG-IV): sequencing the most valuable type-strain genomes for metagenomic binning, comparative biology and taxonomic classification.</title>
        <authorList>
            <person name="Goeker M."/>
        </authorList>
    </citation>
    <scope>NUCLEOTIDE SEQUENCE [LARGE SCALE GENOMIC DNA]</scope>
    <source>
        <strain evidence="3 5">DSM 338</strain>
    </source>
</reference>
<keyword evidence="3" id="KW-0031">Aminopeptidase</keyword>
<dbReference type="EMBL" id="BSDO01000001">
    <property type="protein sequence ID" value="GLI21397.1"/>
    <property type="molecule type" value="Genomic_DNA"/>
</dbReference>
<proteinExistence type="predicted"/>
<dbReference type="PANTHER" id="PTHR34448:SF1">
    <property type="entry name" value="BLL6088 PROTEIN"/>
    <property type="match status" value="1"/>
</dbReference>
<dbReference type="PANTHER" id="PTHR34448">
    <property type="entry name" value="AMINOPEPTIDASE"/>
    <property type="match status" value="1"/>
</dbReference>
<protein>
    <submittedName>
        <fullName evidence="3">Leucyl aminopeptidase (Aminopeptidase T)</fullName>
    </submittedName>
</protein>
<dbReference type="GO" id="GO:0046872">
    <property type="term" value="F:metal ion binding"/>
    <property type="evidence" value="ECO:0007669"/>
    <property type="project" value="UniProtKB-KW"/>
</dbReference>
<evidence type="ECO:0000313" key="4">
    <source>
        <dbReference type="Proteomes" id="UP001144397"/>
    </source>
</evidence>
<dbReference type="InterPro" id="IPR052170">
    <property type="entry name" value="M29_Exopeptidase"/>
</dbReference>
<evidence type="ECO:0000313" key="3">
    <source>
        <dbReference type="EMBL" id="MDR6333121.1"/>
    </source>
</evidence>
<sequence length="325" mass="34621">MIEKMAMMRSIGNILDSCLAIRAGEQLLVLTDADNIAVGNLFTLAGIERGADTFMLVMKPRTRHGEELPKVIAEAMKAADAIVAPTTFSVNHTNARKAASAAGARLIFFPGCQEKMFLDGSLDIDFVKQSEIIMRLSGAFERGSSVRVTSNDGATDFTLDIRGRHAVPQTGICHKPGTISPPPCIETAVSPVEHSTNGVAVIDGAVVPGGEVLEPFKITLENGRIVDIDTAAKDGRKLADLLKSYGDENMYCHVELGVGLNPKAKIGRGVELEDEGEFGTLHLGIGNGITFGSSIRAVGHVDLVIRHPIVTVDGTVVLKDREVLV</sequence>
<keyword evidence="3" id="KW-0645">Protease</keyword>
<keyword evidence="5" id="KW-1185">Reference proteome</keyword>
<dbReference type="Proteomes" id="UP001245370">
    <property type="component" value="Unassembled WGS sequence"/>
</dbReference>
<dbReference type="AlphaFoldDB" id="A0A9W6CLK7"/>
<dbReference type="RefSeq" id="WP_281805939.1">
    <property type="nucleotide sequence ID" value="NZ_BSDO01000001.1"/>
</dbReference>
<dbReference type="Proteomes" id="UP001144397">
    <property type="component" value="Unassembled WGS sequence"/>
</dbReference>